<sequence>MESKTANLIKPTVFVTGTVPRIGVELLEAGGCTVSQWSSDVVIPRQEFLGRVKGIDALFCKLTEKIDAELLDAAGPQLRVIGTMSVGYEHIDLKEIKNRKIVLGYTPDVLTDATAELTVAILLASARRILEAAHEVKSGGWGSWQPLWMCGKGLKESTVGVVGAGRIGQGVIDRLKPFKVSKFLYCNRNRNSEVEAKGPSTCH</sequence>
<dbReference type="RefSeq" id="XP_014663399.1">
    <property type="nucleotide sequence ID" value="XM_014807913.1"/>
</dbReference>
<dbReference type="InterPro" id="IPR006139">
    <property type="entry name" value="D-isomer_2_OHA_DH_cat_dom"/>
</dbReference>
<name>A0ABM1DTX8_PRICU</name>
<evidence type="ECO:0000313" key="3">
    <source>
        <dbReference type="Proteomes" id="UP000695022"/>
    </source>
</evidence>
<keyword evidence="3" id="KW-1185">Reference proteome</keyword>
<dbReference type="PANTHER" id="PTHR10996">
    <property type="entry name" value="2-HYDROXYACID DEHYDROGENASE-RELATED"/>
    <property type="match status" value="1"/>
</dbReference>
<dbReference type="SUPFAM" id="SSF52283">
    <property type="entry name" value="Formate/glycerate dehydrogenase catalytic domain-like"/>
    <property type="match status" value="1"/>
</dbReference>
<proteinExistence type="predicted"/>
<dbReference type="InterPro" id="IPR029752">
    <property type="entry name" value="D-isomer_DH_CS1"/>
</dbReference>
<accession>A0ABM1DTX8</accession>
<dbReference type="Pfam" id="PF00389">
    <property type="entry name" value="2-Hacid_dh"/>
    <property type="match status" value="1"/>
</dbReference>
<dbReference type="InterPro" id="IPR036291">
    <property type="entry name" value="NAD(P)-bd_dom_sf"/>
</dbReference>
<reference evidence="4" key="1">
    <citation type="submission" date="2025-08" db="UniProtKB">
        <authorList>
            <consortium name="RefSeq"/>
        </authorList>
    </citation>
    <scope>IDENTIFICATION</scope>
</reference>
<dbReference type="PANTHER" id="PTHR10996:SF277">
    <property type="entry name" value="GLYOXYLATE REDUCTASE_HYDROXYPYRUVATE REDUCTASE"/>
    <property type="match status" value="1"/>
</dbReference>
<dbReference type="SUPFAM" id="SSF51735">
    <property type="entry name" value="NAD(P)-binding Rossmann-fold domains"/>
    <property type="match status" value="1"/>
</dbReference>
<dbReference type="Proteomes" id="UP000695022">
    <property type="component" value="Unplaced"/>
</dbReference>
<dbReference type="Gene3D" id="3.40.50.720">
    <property type="entry name" value="NAD(P)-binding Rossmann-like Domain"/>
    <property type="match status" value="2"/>
</dbReference>
<dbReference type="GeneID" id="106806067"/>
<evidence type="ECO:0000259" key="2">
    <source>
        <dbReference type="Pfam" id="PF00389"/>
    </source>
</evidence>
<keyword evidence="1" id="KW-0560">Oxidoreductase</keyword>
<dbReference type="InterPro" id="IPR050223">
    <property type="entry name" value="D-isomer_2-hydroxyacid_DH"/>
</dbReference>
<evidence type="ECO:0000256" key="1">
    <source>
        <dbReference type="ARBA" id="ARBA00023002"/>
    </source>
</evidence>
<evidence type="ECO:0000313" key="4">
    <source>
        <dbReference type="RefSeq" id="XP_014663399.1"/>
    </source>
</evidence>
<dbReference type="PROSITE" id="PS00065">
    <property type="entry name" value="D_2_HYDROXYACID_DH_1"/>
    <property type="match status" value="1"/>
</dbReference>
<organism evidence="3 4">
    <name type="scientific">Priapulus caudatus</name>
    <name type="common">Priapulid worm</name>
    <dbReference type="NCBI Taxonomy" id="37621"/>
    <lineage>
        <taxon>Eukaryota</taxon>
        <taxon>Metazoa</taxon>
        <taxon>Ecdysozoa</taxon>
        <taxon>Scalidophora</taxon>
        <taxon>Priapulida</taxon>
        <taxon>Priapulimorpha</taxon>
        <taxon>Priapulimorphida</taxon>
        <taxon>Priapulidae</taxon>
        <taxon>Priapulus</taxon>
    </lineage>
</organism>
<protein>
    <submittedName>
        <fullName evidence="4">Glyoxylate reductase/hydroxypyruvate reductase-like</fullName>
    </submittedName>
</protein>
<feature type="domain" description="D-isomer specific 2-hydroxyacid dehydrogenase catalytic" evidence="2">
    <location>
        <begin position="13"/>
        <end position="136"/>
    </location>
</feature>
<gene>
    <name evidence="4" type="primary">LOC106806067</name>
</gene>